<dbReference type="InterPro" id="IPR012944">
    <property type="entry name" value="SusD_RagB_dom"/>
</dbReference>
<evidence type="ECO:0000256" key="5">
    <source>
        <dbReference type="ARBA" id="ARBA00023237"/>
    </source>
</evidence>
<evidence type="ECO:0000256" key="1">
    <source>
        <dbReference type="ARBA" id="ARBA00004442"/>
    </source>
</evidence>
<dbReference type="CDD" id="cd08977">
    <property type="entry name" value="SusD"/>
    <property type="match status" value="1"/>
</dbReference>
<dbReference type="EMBL" id="JACHGF010000003">
    <property type="protein sequence ID" value="MBB5284048.1"/>
    <property type="molecule type" value="Genomic_DNA"/>
</dbReference>
<dbReference type="SUPFAM" id="SSF48452">
    <property type="entry name" value="TPR-like"/>
    <property type="match status" value="1"/>
</dbReference>
<comment type="subcellular location">
    <subcellularLocation>
        <location evidence="1">Cell outer membrane</location>
    </subcellularLocation>
</comment>
<keyword evidence="5" id="KW-0998">Cell outer membrane</keyword>
<evidence type="ECO:0000256" key="4">
    <source>
        <dbReference type="ARBA" id="ARBA00023136"/>
    </source>
</evidence>
<evidence type="ECO:0000256" key="2">
    <source>
        <dbReference type="ARBA" id="ARBA00006275"/>
    </source>
</evidence>
<dbReference type="Pfam" id="PF07980">
    <property type="entry name" value="SusD_RagB"/>
    <property type="match status" value="1"/>
</dbReference>
<accession>A0A840TVB8</accession>
<evidence type="ECO:0008006" key="10">
    <source>
        <dbReference type="Google" id="ProtNLM"/>
    </source>
</evidence>
<name>A0A840TVB8_9BACT</name>
<dbReference type="AlphaFoldDB" id="A0A840TVB8"/>
<comment type="caution">
    <text evidence="8">The sequence shown here is derived from an EMBL/GenBank/DDBJ whole genome shotgun (WGS) entry which is preliminary data.</text>
</comment>
<dbReference type="Pfam" id="PF14322">
    <property type="entry name" value="SusD-like_3"/>
    <property type="match status" value="1"/>
</dbReference>
<dbReference type="InterPro" id="IPR033985">
    <property type="entry name" value="SusD-like_N"/>
</dbReference>
<gene>
    <name evidence="8" type="ORF">HNQ92_002191</name>
</gene>
<proteinExistence type="inferred from homology"/>
<organism evidence="8 9">
    <name type="scientific">Rhabdobacter roseus</name>
    <dbReference type="NCBI Taxonomy" id="1655419"/>
    <lineage>
        <taxon>Bacteria</taxon>
        <taxon>Pseudomonadati</taxon>
        <taxon>Bacteroidota</taxon>
        <taxon>Cytophagia</taxon>
        <taxon>Cytophagales</taxon>
        <taxon>Cytophagaceae</taxon>
        <taxon>Rhabdobacter</taxon>
    </lineage>
</organism>
<reference evidence="8 9" key="1">
    <citation type="submission" date="2020-08" db="EMBL/GenBank/DDBJ databases">
        <title>Genomic Encyclopedia of Type Strains, Phase IV (KMG-IV): sequencing the most valuable type-strain genomes for metagenomic binning, comparative biology and taxonomic classification.</title>
        <authorList>
            <person name="Goeker M."/>
        </authorList>
    </citation>
    <scope>NUCLEOTIDE SEQUENCE [LARGE SCALE GENOMIC DNA]</scope>
    <source>
        <strain evidence="8 9">DSM 105074</strain>
    </source>
</reference>
<dbReference type="GO" id="GO:0009279">
    <property type="term" value="C:cell outer membrane"/>
    <property type="evidence" value="ECO:0007669"/>
    <property type="project" value="UniProtKB-SubCell"/>
</dbReference>
<keyword evidence="4" id="KW-0472">Membrane</keyword>
<dbReference type="Gene3D" id="1.25.40.390">
    <property type="match status" value="1"/>
</dbReference>
<feature type="domain" description="RagB/SusD" evidence="6">
    <location>
        <begin position="364"/>
        <end position="495"/>
    </location>
</feature>
<sequence>MNLLTHLHTRKSWLTLSLSVGLLTSCNEPLQEEVFSFISTVNFYKTAADADAAVIAAYEPFVSDNYYRRNLYNVCLLADDQVTIGRNPQFQEMDNFNMAADHPFTTNLWVQMYRGINRANTGIKRIPGIDMDATRRASLMGECYFIRAYNYFNLVRLFGGVPFTTDEIETVDQTNSPKASKEVIYEQIIADLLQAESTLPTSRTGIEVGRVTKSAAQTLLADVYLTLERWPEAASKAKAVMDVGNHQLLTDFTRVFAVNNENNAEIIFSIQFDGNTIGNWLASFAHAGGTTNPNCANGVQVWSVEEKSDMWLNWDENDKRRAFTVYDRFVNKAGQTINVYNTERPFPAFGKYNAPNEVNESSCPLNPIVYRYADVLLIYAEAASQAAGAPTAEAYAAINQVRRRGYGLPLGTVSAQDLPAGLSREAFRSAVLRERSLEFVIENRRLFDLMRTGQFPAILKTQGKNINERATLFPIPLAEINANTSLTQADQNPGY</sequence>
<dbReference type="RefSeq" id="WP_184174021.1">
    <property type="nucleotide sequence ID" value="NZ_JACHGF010000003.1"/>
</dbReference>
<evidence type="ECO:0000313" key="8">
    <source>
        <dbReference type="EMBL" id="MBB5284048.1"/>
    </source>
</evidence>
<protein>
    <recommendedName>
        <fullName evidence="10">RagB/SusD family nutrient uptake outer membrane protein</fullName>
    </recommendedName>
</protein>
<evidence type="ECO:0000256" key="3">
    <source>
        <dbReference type="ARBA" id="ARBA00022729"/>
    </source>
</evidence>
<dbReference type="InterPro" id="IPR011990">
    <property type="entry name" value="TPR-like_helical_dom_sf"/>
</dbReference>
<dbReference type="Proteomes" id="UP000557307">
    <property type="component" value="Unassembled WGS sequence"/>
</dbReference>
<evidence type="ECO:0000313" key="9">
    <source>
        <dbReference type="Proteomes" id="UP000557307"/>
    </source>
</evidence>
<feature type="domain" description="SusD-like N-terminal" evidence="7">
    <location>
        <begin position="81"/>
        <end position="225"/>
    </location>
</feature>
<comment type="similarity">
    <text evidence="2">Belongs to the SusD family.</text>
</comment>
<keyword evidence="3" id="KW-0732">Signal</keyword>
<evidence type="ECO:0000259" key="6">
    <source>
        <dbReference type="Pfam" id="PF07980"/>
    </source>
</evidence>
<keyword evidence="9" id="KW-1185">Reference proteome</keyword>
<evidence type="ECO:0000259" key="7">
    <source>
        <dbReference type="Pfam" id="PF14322"/>
    </source>
</evidence>